<name>A0A450S8G1_9GAMM</name>
<keyword evidence="2" id="KW-0540">Nuclease</keyword>
<dbReference type="InterPro" id="IPR011335">
    <property type="entry name" value="Restrct_endonuc-II-like"/>
</dbReference>
<dbReference type="PANTHER" id="PTHR35400:SF1">
    <property type="entry name" value="SLR1083 PROTEIN"/>
    <property type="match status" value="1"/>
</dbReference>
<dbReference type="InterPro" id="IPR012296">
    <property type="entry name" value="Nuclease_put_TT1808"/>
</dbReference>
<dbReference type="EMBL" id="CAADEZ010000056">
    <property type="protein sequence ID" value="VFJ48213.1"/>
    <property type="molecule type" value="Genomic_DNA"/>
</dbReference>
<dbReference type="InterPro" id="IPR008538">
    <property type="entry name" value="Uma2"/>
</dbReference>
<evidence type="ECO:0000313" key="3">
    <source>
        <dbReference type="EMBL" id="VFJ48213.1"/>
    </source>
</evidence>
<dbReference type="CDD" id="cd06260">
    <property type="entry name" value="DUF820-like"/>
    <property type="match status" value="1"/>
</dbReference>
<keyword evidence="2" id="KW-0378">Hydrolase</keyword>
<evidence type="ECO:0000313" key="2">
    <source>
        <dbReference type="EMBL" id="VFJ48182.1"/>
    </source>
</evidence>
<dbReference type="SUPFAM" id="SSF52980">
    <property type="entry name" value="Restriction endonuclease-like"/>
    <property type="match status" value="1"/>
</dbReference>
<sequence>MATQLAERIRHSFTVEDWYALGRTGVLAANYRGELLEGEIIDMPPIGSEHGGCVKWLAEFFHAKLGNRVIVSVQDPIRLGDFSEPQPDIVIARGREDFYRHNHPTPADILLLIEVADRSLVYDRTIKGPLYARYGIPEYWLVNLSGRYLECYRSPAATEYLDTSRHLPGETLELRFAAQSDLPALSLPVAAVFG</sequence>
<dbReference type="Pfam" id="PF05685">
    <property type="entry name" value="Uma2"/>
    <property type="match status" value="1"/>
</dbReference>
<dbReference type="PANTHER" id="PTHR35400">
    <property type="entry name" value="SLR1083 PROTEIN"/>
    <property type="match status" value="1"/>
</dbReference>
<dbReference type="EMBL" id="CAADFL010000043">
    <property type="protein sequence ID" value="VFK07533.1"/>
    <property type="molecule type" value="Genomic_DNA"/>
</dbReference>
<dbReference type="EMBL" id="CAADFA010000056">
    <property type="protein sequence ID" value="VFJ48182.1"/>
    <property type="molecule type" value="Genomic_DNA"/>
</dbReference>
<protein>
    <submittedName>
        <fullName evidence="2">Endonuclease, Uma2 family (Restriction endonuclease fold)</fullName>
    </submittedName>
</protein>
<dbReference type="GO" id="GO:0004519">
    <property type="term" value="F:endonuclease activity"/>
    <property type="evidence" value="ECO:0007669"/>
    <property type="project" value="UniProtKB-KW"/>
</dbReference>
<organism evidence="2">
    <name type="scientific">Candidatus Kentrum sp. FM</name>
    <dbReference type="NCBI Taxonomy" id="2126340"/>
    <lineage>
        <taxon>Bacteria</taxon>
        <taxon>Pseudomonadati</taxon>
        <taxon>Pseudomonadota</taxon>
        <taxon>Gammaproteobacteria</taxon>
        <taxon>Candidatus Kentrum</taxon>
    </lineage>
</organism>
<evidence type="ECO:0000313" key="4">
    <source>
        <dbReference type="EMBL" id="VFK07533.1"/>
    </source>
</evidence>
<keyword evidence="2" id="KW-0255">Endonuclease</keyword>
<dbReference type="AlphaFoldDB" id="A0A450S8G1"/>
<accession>A0A450S8G1</accession>
<evidence type="ECO:0000259" key="1">
    <source>
        <dbReference type="Pfam" id="PF05685"/>
    </source>
</evidence>
<reference evidence="2" key="1">
    <citation type="submission" date="2019-02" db="EMBL/GenBank/DDBJ databases">
        <authorList>
            <person name="Gruber-Vodicka R. H."/>
            <person name="Seah K. B. B."/>
        </authorList>
    </citation>
    <scope>NUCLEOTIDE SEQUENCE</scope>
    <source>
        <strain evidence="3">BECK_BZ163</strain>
        <strain evidence="4">BECK_BZ164</strain>
        <strain evidence="2">BECK_BZ165</strain>
    </source>
</reference>
<gene>
    <name evidence="3" type="ORF">BECKFM1743A_GA0114220_100563</name>
    <name evidence="4" type="ORF">BECKFM1743B_GA0114221_1004311</name>
    <name evidence="2" type="ORF">BECKFM1743C_GA0114222_100569</name>
</gene>
<feature type="domain" description="Putative restriction endonuclease" evidence="1">
    <location>
        <begin position="30"/>
        <end position="174"/>
    </location>
</feature>
<dbReference type="Gene3D" id="3.90.1570.10">
    <property type="entry name" value="tt1808, chain A"/>
    <property type="match status" value="1"/>
</dbReference>
<proteinExistence type="predicted"/>